<dbReference type="InterPro" id="IPR000843">
    <property type="entry name" value="HTH_LacI"/>
</dbReference>
<dbReference type="InterPro" id="IPR028082">
    <property type="entry name" value="Peripla_BP_I"/>
</dbReference>
<feature type="domain" description="HTH lacI-type" evidence="4">
    <location>
        <begin position="12"/>
        <end position="66"/>
    </location>
</feature>
<dbReference type="InterPro" id="IPR046335">
    <property type="entry name" value="LacI/GalR-like_sensor"/>
</dbReference>
<proteinExistence type="predicted"/>
<dbReference type="EMBL" id="JAXAFJ010000007">
    <property type="protein sequence ID" value="MDX6806805.1"/>
    <property type="molecule type" value="Genomic_DNA"/>
</dbReference>
<sequence>MKDQRRQRSKRATAEDVARHLGVSQSTISRAFTPAASVSDDMRRKVIEAAAQLGYQPNVIARSLITRRTNMVAIVIGNLVDPFYTTLLDTLMQHLRAAGKQTLLLSPGPGEHVDAVLPALLQYQVDGIIITSATLSSEMAQICAQRETPVVLLNRYVPGVDIQAVSCDNVLGGRQIAEHLVALGHQRFAFVAGQPDSSTSLDRQQGFVSTLAQLGFPSCAIEQGGEYSYEAGRTAAQRLLQREPPHAVFFASDIMAFGGMDAFREAGMEVPGDISVAGFNDVPAATWPAYSLTTIRHPLETMAQVVLRRLGLVPKEEPSCVGSTTLIRGELVIRSSTGPRRTPDKDSVQLVA</sequence>
<dbReference type="Gene3D" id="1.10.260.40">
    <property type="entry name" value="lambda repressor-like DNA-binding domains"/>
    <property type="match status" value="1"/>
</dbReference>
<evidence type="ECO:0000313" key="5">
    <source>
        <dbReference type="EMBL" id="MDX6806805.1"/>
    </source>
</evidence>
<dbReference type="GO" id="GO:0003677">
    <property type="term" value="F:DNA binding"/>
    <property type="evidence" value="ECO:0007669"/>
    <property type="project" value="UniProtKB-KW"/>
</dbReference>
<gene>
    <name evidence="5" type="ORF">SCD90_12090</name>
</gene>
<dbReference type="PANTHER" id="PTHR30146">
    <property type="entry name" value="LACI-RELATED TRANSCRIPTIONAL REPRESSOR"/>
    <property type="match status" value="1"/>
</dbReference>
<dbReference type="Pfam" id="PF13377">
    <property type="entry name" value="Peripla_BP_3"/>
    <property type="match status" value="1"/>
</dbReference>
<dbReference type="Gene3D" id="3.40.50.2300">
    <property type="match status" value="2"/>
</dbReference>
<dbReference type="SUPFAM" id="SSF47413">
    <property type="entry name" value="lambda repressor-like DNA-binding domains"/>
    <property type="match status" value="1"/>
</dbReference>
<evidence type="ECO:0000313" key="6">
    <source>
        <dbReference type="Proteomes" id="UP001274321"/>
    </source>
</evidence>
<comment type="caution">
    <text evidence="5">The sequence shown here is derived from an EMBL/GenBank/DDBJ whole genome shotgun (WGS) entry which is preliminary data.</text>
</comment>
<keyword evidence="2 5" id="KW-0238">DNA-binding</keyword>
<reference evidence="5 6" key="1">
    <citation type="submission" date="2023-11" db="EMBL/GenBank/DDBJ databases">
        <authorList>
            <person name="Bao R."/>
        </authorList>
    </citation>
    <scope>NUCLEOTIDE SEQUENCE [LARGE SCALE GENOMIC DNA]</scope>
    <source>
        <strain evidence="5 6">PJ23</strain>
    </source>
</reference>
<dbReference type="InterPro" id="IPR010982">
    <property type="entry name" value="Lambda_DNA-bd_dom_sf"/>
</dbReference>
<keyword evidence="1" id="KW-0805">Transcription regulation</keyword>
<evidence type="ECO:0000256" key="3">
    <source>
        <dbReference type="ARBA" id="ARBA00023163"/>
    </source>
</evidence>
<dbReference type="Proteomes" id="UP001274321">
    <property type="component" value="Unassembled WGS sequence"/>
</dbReference>
<dbReference type="SUPFAM" id="SSF53822">
    <property type="entry name" value="Periplasmic binding protein-like I"/>
    <property type="match status" value="1"/>
</dbReference>
<evidence type="ECO:0000256" key="1">
    <source>
        <dbReference type="ARBA" id="ARBA00023015"/>
    </source>
</evidence>
<dbReference type="SMART" id="SM00354">
    <property type="entry name" value="HTH_LACI"/>
    <property type="match status" value="1"/>
</dbReference>
<dbReference type="CDD" id="cd01392">
    <property type="entry name" value="HTH_LacI"/>
    <property type="match status" value="1"/>
</dbReference>
<dbReference type="Pfam" id="PF00356">
    <property type="entry name" value="LacI"/>
    <property type="match status" value="1"/>
</dbReference>
<name>A0ABU4RT32_9HYPH</name>
<evidence type="ECO:0000256" key="2">
    <source>
        <dbReference type="ARBA" id="ARBA00023125"/>
    </source>
</evidence>
<keyword evidence="3" id="KW-0804">Transcription</keyword>
<organism evidence="5 6">
    <name type="scientific">Terrihabitans rhizophilus</name>
    <dbReference type="NCBI Taxonomy" id="3092662"/>
    <lineage>
        <taxon>Bacteria</taxon>
        <taxon>Pseudomonadati</taxon>
        <taxon>Pseudomonadota</taxon>
        <taxon>Alphaproteobacteria</taxon>
        <taxon>Hyphomicrobiales</taxon>
        <taxon>Terrihabitans</taxon>
    </lineage>
</organism>
<dbReference type="PANTHER" id="PTHR30146:SF153">
    <property type="entry name" value="LACTOSE OPERON REPRESSOR"/>
    <property type="match status" value="1"/>
</dbReference>
<dbReference type="RefSeq" id="WP_319844932.1">
    <property type="nucleotide sequence ID" value="NZ_JAXAFJ010000007.1"/>
</dbReference>
<protein>
    <submittedName>
        <fullName evidence="5">LacI family DNA-binding transcriptional regulator</fullName>
    </submittedName>
</protein>
<accession>A0ABU4RT32</accession>
<dbReference type="PROSITE" id="PS50932">
    <property type="entry name" value="HTH_LACI_2"/>
    <property type="match status" value="1"/>
</dbReference>
<keyword evidence="6" id="KW-1185">Reference proteome</keyword>
<evidence type="ECO:0000259" key="4">
    <source>
        <dbReference type="PROSITE" id="PS50932"/>
    </source>
</evidence>
<dbReference type="CDD" id="cd06278">
    <property type="entry name" value="PBP1_LacI-like"/>
    <property type="match status" value="1"/>
</dbReference>